<evidence type="ECO:0000256" key="3">
    <source>
        <dbReference type="ARBA" id="ARBA00022452"/>
    </source>
</evidence>
<comment type="similarity">
    <text evidence="8 9">Belongs to the TonB-dependent receptor family.</text>
</comment>
<dbReference type="PANTHER" id="PTHR47234:SF3">
    <property type="entry name" value="SECRETIN_TONB SHORT N-TERMINAL DOMAIN-CONTAINING PROTEIN"/>
    <property type="match status" value="1"/>
</dbReference>
<evidence type="ECO:0000256" key="2">
    <source>
        <dbReference type="ARBA" id="ARBA00022448"/>
    </source>
</evidence>
<evidence type="ECO:0000256" key="6">
    <source>
        <dbReference type="ARBA" id="ARBA00023136"/>
    </source>
</evidence>
<protein>
    <submittedName>
        <fullName evidence="13">TonB-dependent receptor</fullName>
    </submittedName>
</protein>
<dbReference type="Proteomes" id="UP000325122">
    <property type="component" value="Unassembled WGS sequence"/>
</dbReference>
<dbReference type="PROSITE" id="PS52016">
    <property type="entry name" value="TONB_DEPENDENT_REC_3"/>
    <property type="match status" value="1"/>
</dbReference>
<dbReference type="Gene3D" id="2.40.170.20">
    <property type="entry name" value="TonB-dependent receptor, beta-barrel domain"/>
    <property type="match status" value="1"/>
</dbReference>
<evidence type="ECO:0000256" key="4">
    <source>
        <dbReference type="ARBA" id="ARBA00022692"/>
    </source>
</evidence>
<evidence type="ECO:0000259" key="12">
    <source>
        <dbReference type="Pfam" id="PF07715"/>
    </source>
</evidence>
<keyword evidence="7 8" id="KW-0998">Cell outer membrane</keyword>
<dbReference type="Pfam" id="PF07715">
    <property type="entry name" value="Plug"/>
    <property type="match status" value="1"/>
</dbReference>
<dbReference type="GO" id="GO:0009279">
    <property type="term" value="C:cell outer membrane"/>
    <property type="evidence" value="ECO:0007669"/>
    <property type="project" value="UniProtKB-SubCell"/>
</dbReference>
<feature type="domain" description="TonB-dependent receptor plug" evidence="12">
    <location>
        <begin position="52"/>
        <end position="170"/>
    </location>
</feature>
<feature type="chain" id="PRO_5024294643" evidence="10">
    <location>
        <begin position="26"/>
        <end position="806"/>
    </location>
</feature>
<reference evidence="13 14" key="1">
    <citation type="submission" date="2019-09" db="EMBL/GenBank/DDBJ databases">
        <authorList>
            <person name="Kevbrin V."/>
            <person name="Grouzdev D.S."/>
        </authorList>
    </citation>
    <scope>NUCLEOTIDE SEQUENCE [LARGE SCALE GENOMIC DNA]</scope>
    <source>
        <strain evidence="13 14">G-192</strain>
    </source>
</reference>
<evidence type="ECO:0000256" key="9">
    <source>
        <dbReference type="RuleBase" id="RU003357"/>
    </source>
</evidence>
<dbReference type="RefSeq" id="WP_150023418.1">
    <property type="nucleotide sequence ID" value="NZ_VWOJ01000003.1"/>
</dbReference>
<dbReference type="EMBL" id="VWOJ01000003">
    <property type="protein sequence ID" value="KAA5802167.1"/>
    <property type="molecule type" value="Genomic_DNA"/>
</dbReference>
<evidence type="ECO:0000256" key="10">
    <source>
        <dbReference type="SAM" id="SignalP"/>
    </source>
</evidence>
<dbReference type="InterPro" id="IPR039426">
    <property type="entry name" value="TonB-dep_rcpt-like"/>
</dbReference>
<evidence type="ECO:0000256" key="7">
    <source>
        <dbReference type="ARBA" id="ARBA00023237"/>
    </source>
</evidence>
<proteinExistence type="inferred from homology"/>
<keyword evidence="4 8" id="KW-0812">Transmembrane</keyword>
<keyword evidence="2 8" id="KW-0813">Transport</keyword>
<dbReference type="PANTHER" id="PTHR47234">
    <property type="match status" value="1"/>
</dbReference>
<organism evidence="13 14">
    <name type="scientific">Alkalicaulis satelles</name>
    <dbReference type="NCBI Taxonomy" id="2609175"/>
    <lineage>
        <taxon>Bacteria</taxon>
        <taxon>Pseudomonadati</taxon>
        <taxon>Pseudomonadota</taxon>
        <taxon>Alphaproteobacteria</taxon>
        <taxon>Maricaulales</taxon>
        <taxon>Maricaulaceae</taxon>
        <taxon>Alkalicaulis</taxon>
    </lineage>
</organism>
<accession>A0A5M6ZEC7</accession>
<feature type="signal peptide" evidence="10">
    <location>
        <begin position="1"/>
        <end position="25"/>
    </location>
</feature>
<keyword evidence="3 8" id="KW-1134">Transmembrane beta strand</keyword>
<keyword evidence="14" id="KW-1185">Reference proteome</keyword>
<dbReference type="InterPro" id="IPR012910">
    <property type="entry name" value="Plug_dom"/>
</dbReference>
<comment type="subcellular location">
    <subcellularLocation>
        <location evidence="1 8">Cell outer membrane</location>
        <topology evidence="1 8">Multi-pass membrane protein</topology>
    </subcellularLocation>
</comment>
<keyword evidence="5 9" id="KW-0798">TonB box</keyword>
<evidence type="ECO:0000313" key="14">
    <source>
        <dbReference type="Proteomes" id="UP000325122"/>
    </source>
</evidence>
<evidence type="ECO:0000259" key="11">
    <source>
        <dbReference type="Pfam" id="PF00593"/>
    </source>
</evidence>
<evidence type="ECO:0000313" key="13">
    <source>
        <dbReference type="EMBL" id="KAA5802167.1"/>
    </source>
</evidence>
<dbReference type="InterPro" id="IPR036942">
    <property type="entry name" value="Beta-barrel_TonB_sf"/>
</dbReference>
<evidence type="ECO:0000256" key="5">
    <source>
        <dbReference type="ARBA" id="ARBA00023077"/>
    </source>
</evidence>
<evidence type="ECO:0000256" key="8">
    <source>
        <dbReference type="PROSITE-ProRule" id="PRU01360"/>
    </source>
</evidence>
<dbReference type="Pfam" id="PF00593">
    <property type="entry name" value="TonB_dep_Rec_b-barrel"/>
    <property type="match status" value="1"/>
</dbReference>
<dbReference type="InterPro" id="IPR000531">
    <property type="entry name" value="Beta-barrel_TonB"/>
</dbReference>
<name>A0A5M6ZEC7_9PROT</name>
<feature type="domain" description="TonB-dependent receptor-like beta-barrel" evidence="11">
    <location>
        <begin position="227"/>
        <end position="763"/>
    </location>
</feature>
<evidence type="ECO:0000256" key="1">
    <source>
        <dbReference type="ARBA" id="ARBA00004571"/>
    </source>
</evidence>
<dbReference type="CDD" id="cd01347">
    <property type="entry name" value="ligand_gated_channel"/>
    <property type="match status" value="1"/>
</dbReference>
<keyword evidence="6 8" id="KW-0472">Membrane</keyword>
<comment type="caution">
    <text evidence="13">The sequence shown here is derived from an EMBL/GenBank/DDBJ whole genome shotgun (WGS) entry which is preliminary data.</text>
</comment>
<dbReference type="AlphaFoldDB" id="A0A5M6ZEC7"/>
<dbReference type="SUPFAM" id="SSF56935">
    <property type="entry name" value="Porins"/>
    <property type="match status" value="1"/>
</dbReference>
<dbReference type="Gene3D" id="2.170.130.10">
    <property type="entry name" value="TonB-dependent receptor, plug domain"/>
    <property type="match status" value="1"/>
</dbReference>
<keyword evidence="13" id="KW-0675">Receptor</keyword>
<gene>
    <name evidence="13" type="ORF">F1654_10010</name>
</gene>
<dbReference type="InterPro" id="IPR037066">
    <property type="entry name" value="Plug_dom_sf"/>
</dbReference>
<sequence>MRTLKSTLYFAGVSLAALAAGAAAAQDAPQPRQTSDVVIVTGTRTEGRTVTQSLAPVDVISASDINAHGTTELNQALAYSLPSFNFPLPAISDGTDSIRPAQLRGLAPDQTLMLVNGKRRHVSALLNLNTVGRGAAAVDLNTIPTSAIGAVEVLRDGASAQYGSDAIAGVINVRLREAREGGGVTATYGAHVTDVDLPRSSRSVRDGETLTIAGWAGFPLTENGFLTVSAEYRDRKRTNRADLDTVNNYPLIGGQPDPRELSFDRLNWNHGNGDVRDVSVMANAGVDLDNGAELYGFASYQDREARSFGFYRRAGDARNVPSIYPDGFLPEIHPDVTDWSAGGGVRGDAGGLEYDFSVVHGRNTVDFNIRNTLNRSLGDASPTEFYAGQLSFRQTVVNADFVRPVAIDGLASPLNVAFGAEYRRENYRIGAGEPDSYFGVPGLAAGSQVFPGFQPQNEVNESRDSWGGYLDLEADVNDRLTVSGAVRYENYSDFGDTFNAKLSGRFEMTESAALRGSISTGFRAPSLHQSHYTATSTVFINNVATETGTFAVDSPIARALGSQDLEPETSINYSVGLVLQHEGFVLTIDGYRIEIDDRILLSENLNQANVVALLPTGVGAARFFLNAADSVTQGVDIVANYSWDTENLGSFRATAAANFTDTELKNIQSTNVLSSLDPAPVLFSRINIGRQETGSPKNKFIFGLDWNRDNLGGLIRATRFGDVEVLAGNPALDYTIEEQWVVDIEGSVQLLENTRFAIGANNLFDSYPTQNPNFNVATGPTPFIYSPFSPAGFNGRYVYGRVSVTW</sequence>
<keyword evidence="10" id="KW-0732">Signal</keyword>